<dbReference type="EMBL" id="MN740474">
    <property type="protein sequence ID" value="QHU28729.1"/>
    <property type="molecule type" value="Genomic_DNA"/>
</dbReference>
<sequence>MESDRQLLELVLQKLEELEHSHLNLERKVDEIHKNTKRMEDHIDFVEKTYDKVQTPFHYLMDKVSLLSFSPFRKSEITQSEKEKLENK</sequence>
<reference evidence="2" key="1">
    <citation type="journal article" date="2020" name="Nature">
        <title>Giant virus diversity and host interactions through global metagenomics.</title>
        <authorList>
            <person name="Schulz F."/>
            <person name="Roux S."/>
            <person name="Paez-Espino D."/>
            <person name="Jungbluth S."/>
            <person name="Walsh D.A."/>
            <person name="Denef V.J."/>
            <person name="McMahon K.D."/>
            <person name="Konstantinidis K.T."/>
            <person name="Eloe-Fadrosh E.A."/>
            <person name="Kyrpides N.C."/>
            <person name="Woyke T."/>
        </authorList>
    </citation>
    <scope>NUCLEOTIDE SEQUENCE</scope>
    <source>
        <strain evidence="2">GVMAG-M-3300027791-30</strain>
    </source>
</reference>
<feature type="coiled-coil region" evidence="1">
    <location>
        <begin position="1"/>
        <end position="35"/>
    </location>
</feature>
<accession>A0A6C0LCQ4</accession>
<dbReference type="AlphaFoldDB" id="A0A6C0LCQ4"/>
<organism evidence="2">
    <name type="scientific">viral metagenome</name>
    <dbReference type="NCBI Taxonomy" id="1070528"/>
    <lineage>
        <taxon>unclassified sequences</taxon>
        <taxon>metagenomes</taxon>
        <taxon>organismal metagenomes</taxon>
    </lineage>
</organism>
<protein>
    <recommendedName>
        <fullName evidence="3">t-SNARE coiled-coil homology domain-containing protein</fullName>
    </recommendedName>
</protein>
<proteinExistence type="predicted"/>
<evidence type="ECO:0000313" key="2">
    <source>
        <dbReference type="EMBL" id="QHU28729.1"/>
    </source>
</evidence>
<keyword evidence="1" id="KW-0175">Coiled coil</keyword>
<evidence type="ECO:0008006" key="3">
    <source>
        <dbReference type="Google" id="ProtNLM"/>
    </source>
</evidence>
<name>A0A6C0LCQ4_9ZZZZ</name>
<evidence type="ECO:0000256" key="1">
    <source>
        <dbReference type="SAM" id="Coils"/>
    </source>
</evidence>